<name>A0A2K4ZGR8_9FIRM</name>
<evidence type="ECO:0000313" key="3">
    <source>
        <dbReference type="Proteomes" id="UP000236311"/>
    </source>
</evidence>
<protein>
    <submittedName>
        <fullName evidence="2">Uncharacterized protein</fullName>
    </submittedName>
</protein>
<accession>A0A2K4ZGR8</accession>
<keyword evidence="3" id="KW-1185">Reference proteome</keyword>
<dbReference type="Proteomes" id="UP000236311">
    <property type="component" value="Unassembled WGS sequence"/>
</dbReference>
<reference evidence="2 3" key="1">
    <citation type="submission" date="2018-01" db="EMBL/GenBank/DDBJ databases">
        <authorList>
            <person name="Gaut B.S."/>
            <person name="Morton B.R."/>
            <person name="Clegg M.T."/>
            <person name="Duvall M.R."/>
        </authorList>
    </citation>
    <scope>NUCLEOTIDE SEQUENCE [LARGE SCALE GENOMIC DNA]</scope>
    <source>
        <strain evidence="2">GP69</strain>
    </source>
</reference>
<evidence type="ECO:0000313" key="1">
    <source>
        <dbReference type="EMBL" id="SOY29654.1"/>
    </source>
</evidence>
<dbReference type="EMBL" id="OFSM01000011">
    <property type="protein sequence ID" value="SOY29657.1"/>
    <property type="molecule type" value="Genomic_DNA"/>
</dbReference>
<organism evidence="2 3">
    <name type="scientific">Acetatifactor muris</name>
    <dbReference type="NCBI Taxonomy" id="879566"/>
    <lineage>
        <taxon>Bacteria</taxon>
        <taxon>Bacillati</taxon>
        <taxon>Bacillota</taxon>
        <taxon>Clostridia</taxon>
        <taxon>Lachnospirales</taxon>
        <taxon>Lachnospiraceae</taxon>
        <taxon>Acetatifactor</taxon>
    </lineage>
</organism>
<dbReference type="AlphaFoldDB" id="A0A2K4ZGR8"/>
<dbReference type="EMBL" id="OFSM01000011">
    <property type="protein sequence ID" value="SOY29654.1"/>
    <property type="molecule type" value="Genomic_DNA"/>
</dbReference>
<gene>
    <name evidence="1" type="ORF">AMURIS_02375</name>
    <name evidence="2" type="ORF">AMURIS_02378</name>
</gene>
<dbReference type="RefSeq" id="WP_103239750.1">
    <property type="nucleotide sequence ID" value="NZ_JANJZD010000010.1"/>
</dbReference>
<proteinExistence type="predicted"/>
<evidence type="ECO:0000313" key="2">
    <source>
        <dbReference type="EMBL" id="SOY29657.1"/>
    </source>
</evidence>
<sequence length="81" mass="9001">MKNSREIPEIKEVSQEEIRALSNNLFELYAVLETASIALYNLQSEPEAIGKAVTISFAVEKAAKDCEALKAVVDDMAERTR</sequence>